<feature type="domain" description="Glycosyltransferase 2-like" evidence="2">
    <location>
        <begin position="13"/>
        <end position="154"/>
    </location>
</feature>
<dbReference type="Gene3D" id="3.90.550.10">
    <property type="entry name" value="Spore Coat Polysaccharide Biosynthesis Protein SpsA, Chain A"/>
    <property type="match status" value="1"/>
</dbReference>
<protein>
    <submittedName>
        <fullName evidence="3">Glycosyltransferase family 2 protein</fullName>
        <ecNumber evidence="3">2.4.-.-</ecNumber>
    </submittedName>
</protein>
<name>A0ABV4UG73_9RHOO</name>
<dbReference type="SUPFAM" id="SSF53448">
    <property type="entry name" value="Nucleotide-diphospho-sugar transferases"/>
    <property type="match status" value="1"/>
</dbReference>
<dbReference type="Proteomes" id="UP001574673">
    <property type="component" value="Unassembled WGS sequence"/>
</dbReference>
<dbReference type="InterPro" id="IPR029044">
    <property type="entry name" value="Nucleotide-diphossugar_trans"/>
</dbReference>
<proteinExistence type="inferred from homology"/>
<keyword evidence="3" id="KW-0808">Transferase</keyword>
<keyword evidence="3" id="KW-0328">Glycosyltransferase</keyword>
<dbReference type="EMBL" id="JBEUWX010000002">
    <property type="protein sequence ID" value="MFA9950635.1"/>
    <property type="molecule type" value="Genomic_DNA"/>
</dbReference>
<comment type="similarity">
    <text evidence="1">Belongs to the glycosyltransferase 2 family. WaaE/KdtX subfamily.</text>
</comment>
<gene>
    <name evidence="3" type="ORF">ABCS64_09960</name>
</gene>
<comment type="caution">
    <text evidence="3">The sequence shown here is derived from an EMBL/GenBank/DDBJ whole genome shotgun (WGS) entry which is preliminary data.</text>
</comment>
<dbReference type="Pfam" id="PF00535">
    <property type="entry name" value="Glycos_transf_2"/>
    <property type="match status" value="1"/>
</dbReference>
<dbReference type="CDD" id="cd02511">
    <property type="entry name" value="Beta4Glucosyltransferase"/>
    <property type="match status" value="1"/>
</dbReference>
<dbReference type="GO" id="GO:0016757">
    <property type="term" value="F:glycosyltransferase activity"/>
    <property type="evidence" value="ECO:0007669"/>
    <property type="project" value="UniProtKB-KW"/>
</dbReference>
<evidence type="ECO:0000313" key="3">
    <source>
        <dbReference type="EMBL" id="MFA9950635.1"/>
    </source>
</evidence>
<keyword evidence="4" id="KW-1185">Reference proteome</keyword>
<sequence>MQPVTPPRTPPLSVAIITQDEASNIVPCLDSVAGLSDDIVALDSGSVDGTQALCAARGVRVYEEAWRGFGKTKQRAVELARHDWVLCLDADERLTPELATSIRQALAAPQFSAYRFARANKFLGRYLRHGEGYPDWNLRLFDRRRARWSDDEVHEKVLCDEPVGTLAGDLLHDSAESLENYLNKQNRYTSLGAGMADPAQGVPALRLVVSPLVRFVKFYFLRGGFRDGLPGLVHIAIGCFNSFMKYAKIVERQQRMRRD</sequence>
<dbReference type="RefSeq" id="WP_418891676.1">
    <property type="nucleotide sequence ID" value="NZ_JBEUWX010000002.1"/>
</dbReference>
<dbReference type="PANTHER" id="PTHR43630:SF2">
    <property type="entry name" value="GLYCOSYLTRANSFERASE"/>
    <property type="match status" value="1"/>
</dbReference>
<organism evidence="3 4">
    <name type="scientific">Dentiradicibacter hellwigii</name>
    <dbReference type="NCBI Taxonomy" id="3149053"/>
    <lineage>
        <taxon>Bacteria</taxon>
        <taxon>Pseudomonadati</taxon>
        <taxon>Pseudomonadota</taxon>
        <taxon>Betaproteobacteria</taxon>
        <taxon>Rhodocyclales</taxon>
        <taxon>Rhodocyclaceae</taxon>
        <taxon>Dentiradicibacter</taxon>
    </lineage>
</organism>
<accession>A0ABV4UG73</accession>
<evidence type="ECO:0000313" key="4">
    <source>
        <dbReference type="Proteomes" id="UP001574673"/>
    </source>
</evidence>
<evidence type="ECO:0000256" key="1">
    <source>
        <dbReference type="ARBA" id="ARBA00038494"/>
    </source>
</evidence>
<reference evidence="4" key="1">
    <citation type="submission" date="2024-06" db="EMBL/GenBank/DDBJ databases">
        <title>Radixoralia hellwigii gen. nov., sp nov., isolated from a root canal in the human oral cavity.</title>
        <authorList>
            <person name="Bartsch S."/>
            <person name="Wittmer A."/>
            <person name="Schulz A.-K."/>
            <person name="Neumann-Schaal M."/>
            <person name="Wolf J."/>
            <person name="Gronow S."/>
            <person name="Tennert C."/>
            <person name="Haecker G."/>
            <person name="Cieplik F."/>
            <person name="Al-Ahmad A."/>
        </authorList>
    </citation>
    <scope>NUCLEOTIDE SEQUENCE [LARGE SCALE GENOMIC DNA]</scope>
    <source>
        <strain evidence="4">Wk13</strain>
    </source>
</reference>
<dbReference type="PANTHER" id="PTHR43630">
    <property type="entry name" value="POLY-BETA-1,6-N-ACETYL-D-GLUCOSAMINE SYNTHASE"/>
    <property type="match status" value="1"/>
</dbReference>
<dbReference type="InterPro" id="IPR001173">
    <property type="entry name" value="Glyco_trans_2-like"/>
</dbReference>
<evidence type="ECO:0000259" key="2">
    <source>
        <dbReference type="Pfam" id="PF00535"/>
    </source>
</evidence>
<dbReference type="EC" id="2.4.-.-" evidence="3"/>